<name>A0ABS8V9K4_DATST</name>
<feature type="non-terminal residue" evidence="1">
    <location>
        <position position="1"/>
    </location>
</feature>
<evidence type="ECO:0000313" key="2">
    <source>
        <dbReference type="Proteomes" id="UP000823775"/>
    </source>
</evidence>
<keyword evidence="2" id="KW-1185">Reference proteome</keyword>
<accession>A0ABS8V9K4</accession>
<comment type="caution">
    <text evidence="1">The sequence shown here is derived from an EMBL/GenBank/DDBJ whole genome shotgun (WGS) entry which is preliminary data.</text>
</comment>
<dbReference type="Proteomes" id="UP000823775">
    <property type="component" value="Unassembled WGS sequence"/>
</dbReference>
<evidence type="ECO:0000313" key="1">
    <source>
        <dbReference type="EMBL" id="MCD9642690.1"/>
    </source>
</evidence>
<dbReference type="EMBL" id="JACEIK010003684">
    <property type="protein sequence ID" value="MCD9642690.1"/>
    <property type="molecule type" value="Genomic_DNA"/>
</dbReference>
<reference evidence="1 2" key="1">
    <citation type="journal article" date="2021" name="BMC Genomics">
        <title>Datura genome reveals duplications of psychoactive alkaloid biosynthetic genes and high mutation rate following tissue culture.</title>
        <authorList>
            <person name="Rajewski A."/>
            <person name="Carter-House D."/>
            <person name="Stajich J."/>
            <person name="Litt A."/>
        </authorList>
    </citation>
    <scope>NUCLEOTIDE SEQUENCE [LARGE SCALE GENOMIC DNA]</scope>
    <source>
        <strain evidence="1">AR-01</strain>
    </source>
</reference>
<gene>
    <name evidence="1" type="ORF">HAX54_029597</name>
</gene>
<sequence>EQILVAGPEIVPQPNECIIEGIENLFIAMTEEDYRKNEVDLRMPSIRDAEPGEVL</sequence>
<protein>
    <submittedName>
        <fullName evidence="1">Uncharacterized protein</fullName>
    </submittedName>
</protein>
<organism evidence="1 2">
    <name type="scientific">Datura stramonium</name>
    <name type="common">Jimsonweed</name>
    <name type="synonym">Common thornapple</name>
    <dbReference type="NCBI Taxonomy" id="4076"/>
    <lineage>
        <taxon>Eukaryota</taxon>
        <taxon>Viridiplantae</taxon>
        <taxon>Streptophyta</taxon>
        <taxon>Embryophyta</taxon>
        <taxon>Tracheophyta</taxon>
        <taxon>Spermatophyta</taxon>
        <taxon>Magnoliopsida</taxon>
        <taxon>eudicotyledons</taxon>
        <taxon>Gunneridae</taxon>
        <taxon>Pentapetalae</taxon>
        <taxon>asterids</taxon>
        <taxon>lamiids</taxon>
        <taxon>Solanales</taxon>
        <taxon>Solanaceae</taxon>
        <taxon>Solanoideae</taxon>
        <taxon>Datureae</taxon>
        <taxon>Datura</taxon>
    </lineage>
</organism>
<proteinExistence type="predicted"/>